<dbReference type="GO" id="GO:0000155">
    <property type="term" value="F:phosphorelay sensor kinase activity"/>
    <property type="evidence" value="ECO:0007669"/>
    <property type="project" value="TreeGrafter"/>
</dbReference>
<dbReference type="Gene3D" id="3.30.565.10">
    <property type="entry name" value="Histidine kinase-like ATPase, C-terminal domain"/>
    <property type="match status" value="1"/>
</dbReference>
<keyword evidence="5" id="KW-0067">ATP-binding</keyword>
<name>A0AA90NZH2_9BACI</name>
<comment type="caution">
    <text evidence="8">The sequence shown here is derived from an EMBL/GenBank/DDBJ whole genome shotgun (WGS) entry which is preliminary data.</text>
</comment>
<dbReference type="PROSITE" id="PS50109">
    <property type="entry name" value="HIS_KIN"/>
    <property type="match status" value="1"/>
</dbReference>
<evidence type="ECO:0000256" key="2">
    <source>
        <dbReference type="ARBA" id="ARBA00022679"/>
    </source>
</evidence>
<keyword evidence="6" id="KW-0902">Two-component regulatory system</keyword>
<evidence type="ECO:0000256" key="4">
    <source>
        <dbReference type="ARBA" id="ARBA00022777"/>
    </source>
</evidence>
<dbReference type="PANTHER" id="PTHR43547">
    <property type="entry name" value="TWO-COMPONENT HISTIDINE KINASE"/>
    <property type="match status" value="1"/>
</dbReference>
<dbReference type="GO" id="GO:0005524">
    <property type="term" value="F:ATP binding"/>
    <property type="evidence" value="ECO:0007669"/>
    <property type="project" value="UniProtKB-KW"/>
</dbReference>
<dbReference type="InterPro" id="IPR036890">
    <property type="entry name" value="HATPase_C_sf"/>
</dbReference>
<gene>
    <name evidence="8" type="ORF">Q8G35_12315</name>
</gene>
<dbReference type="InterPro" id="IPR003594">
    <property type="entry name" value="HATPase_dom"/>
</dbReference>
<dbReference type="PANTHER" id="PTHR43547:SF2">
    <property type="entry name" value="HYBRID SIGNAL TRANSDUCTION HISTIDINE KINASE C"/>
    <property type="match status" value="1"/>
</dbReference>
<evidence type="ECO:0000259" key="7">
    <source>
        <dbReference type="PROSITE" id="PS50109"/>
    </source>
</evidence>
<protein>
    <submittedName>
        <fullName evidence="8">Sensor histidine kinase</fullName>
    </submittedName>
</protein>
<dbReference type="SUPFAM" id="SSF55874">
    <property type="entry name" value="ATPase domain of HSP90 chaperone/DNA topoisomerase II/histidine kinase"/>
    <property type="match status" value="1"/>
</dbReference>
<keyword evidence="3" id="KW-0547">Nucleotide-binding</keyword>
<dbReference type="EMBL" id="JAUUTP010000011">
    <property type="protein sequence ID" value="MDP1419195.1"/>
    <property type="molecule type" value="Genomic_DNA"/>
</dbReference>
<keyword evidence="1" id="KW-0597">Phosphoprotein</keyword>
<evidence type="ECO:0000256" key="1">
    <source>
        <dbReference type="ARBA" id="ARBA00022553"/>
    </source>
</evidence>
<keyword evidence="2" id="KW-0808">Transferase</keyword>
<evidence type="ECO:0000256" key="3">
    <source>
        <dbReference type="ARBA" id="ARBA00022741"/>
    </source>
</evidence>
<evidence type="ECO:0000256" key="5">
    <source>
        <dbReference type="ARBA" id="ARBA00022840"/>
    </source>
</evidence>
<dbReference type="Proteomes" id="UP001178277">
    <property type="component" value="Unassembled WGS sequence"/>
</dbReference>
<evidence type="ECO:0000313" key="9">
    <source>
        <dbReference type="Proteomes" id="UP001178277"/>
    </source>
</evidence>
<evidence type="ECO:0000313" key="8">
    <source>
        <dbReference type="EMBL" id="MDP1419195.1"/>
    </source>
</evidence>
<dbReference type="InterPro" id="IPR005467">
    <property type="entry name" value="His_kinase_dom"/>
</dbReference>
<reference evidence="8" key="1">
    <citation type="submission" date="2023-07" db="EMBL/GenBank/DDBJ databases">
        <title>Murine gut Bacillus species.</title>
        <authorList>
            <person name="Gutman E."/>
            <person name="Hashuel R."/>
            <person name="Litvak Y."/>
        </authorList>
    </citation>
    <scope>NUCLEOTIDE SEQUENCE</scope>
    <source>
        <strain evidence="8">RU283</strain>
    </source>
</reference>
<dbReference type="AlphaFoldDB" id="A0AA90NZH2"/>
<dbReference type="CDD" id="cd00075">
    <property type="entry name" value="HATPase"/>
    <property type="match status" value="1"/>
</dbReference>
<organism evidence="8 9">
    <name type="scientific">Peribacillus simplex</name>
    <dbReference type="NCBI Taxonomy" id="1478"/>
    <lineage>
        <taxon>Bacteria</taxon>
        <taxon>Bacillati</taxon>
        <taxon>Bacillota</taxon>
        <taxon>Bacilli</taxon>
        <taxon>Bacillales</taxon>
        <taxon>Bacillaceae</taxon>
        <taxon>Peribacillus</taxon>
    </lineage>
</organism>
<accession>A0AA90NZH2</accession>
<keyword evidence="4 8" id="KW-0418">Kinase</keyword>
<dbReference type="Pfam" id="PF02518">
    <property type="entry name" value="HATPase_c"/>
    <property type="match status" value="1"/>
</dbReference>
<evidence type="ECO:0000256" key="6">
    <source>
        <dbReference type="ARBA" id="ARBA00023012"/>
    </source>
</evidence>
<feature type="domain" description="Histidine kinase" evidence="7">
    <location>
        <begin position="1"/>
        <end position="66"/>
    </location>
</feature>
<dbReference type="RefSeq" id="WP_305160569.1">
    <property type="nucleotide sequence ID" value="NZ_JAUUTP010000011.1"/>
</dbReference>
<sequence length="66" mass="7193">MLSNAIKYSPDGGRISLSVYSRNDMLSVDIQDEGVGIPKESLPHLLLKFYRVDNSIAGGLGERALD</sequence>
<proteinExistence type="predicted"/>